<dbReference type="InterPro" id="IPR016171">
    <property type="entry name" value="Vanillyl_alc_oxidase_C-sub2"/>
</dbReference>
<dbReference type="PROSITE" id="PS51387">
    <property type="entry name" value="FAD_PCMH"/>
    <property type="match status" value="1"/>
</dbReference>
<dbReference type="PIRSF" id="PIRSF000136">
    <property type="entry name" value="LGO_GLO"/>
    <property type="match status" value="1"/>
</dbReference>
<dbReference type="InterPro" id="IPR036318">
    <property type="entry name" value="FAD-bd_PCMH-like_sf"/>
</dbReference>
<dbReference type="Gene3D" id="3.30.70.2530">
    <property type="match status" value="1"/>
</dbReference>
<dbReference type="GO" id="GO:0016020">
    <property type="term" value="C:membrane"/>
    <property type="evidence" value="ECO:0007669"/>
    <property type="project" value="InterPro"/>
</dbReference>
<evidence type="ECO:0000259" key="2">
    <source>
        <dbReference type="PROSITE" id="PS51387"/>
    </source>
</evidence>
<dbReference type="GO" id="GO:0003885">
    <property type="term" value="F:D-arabinono-1,4-lactone oxidase activity"/>
    <property type="evidence" value="ECO:0007669"/>
    <property type="project" value="InterPro"/>
</dbReference>
<dbReference type="RefSeq" id="WP_133404424.1">
    <property type="nucleotide sequence ID" value="NZ_SMTK01000004.1"/>
</dbReference>
<dbReference type="Pfam" id="PF04030">
    <property type="entry name" value="ALO"/>
    <property type="match status" value="1"/>
</dbReference>
<dbReference type="Gene3D" id="1.10.45.10">
    <property type="entry name" value="Vanillyl-alcohol Oxidase, Chain A, domain 4"/>
    <property type="match status" value="1"/>
</dbReference>
<dbReference type="GO" id="GO:0080049">
    <property type="term" value="F:L-gulono-1,4-lactone dehydrogenase activity"/>
    <property type="evidence" value="ECO:0007669"/>
    <property type="project" value="TreeGrafter"/>
</dbReference>
<accession>A0A4R5TUP9</accession>
<feature type="domain" description="FAD-binding PCMH-type" evidence="2">
    <location>
        <begin position="25"/>
        <end position="191"/>
    </location>
</feature>
<dbReference type="InterPro" id="IPR007173">
    <property type="entry name" value="ALO_C"/>
</dbReference>
<dbReference type="EMBL" id="SMTK01000004">
    <property type="protein sequence ID" value="TDK24759.1"/>
    <property type="molecule type" value="Genomic_DNA"/>
</dbReference>
<keyword evidence="4" id="KW-1185">Reference proteome</keyword>
<dbReference type="Gene3D" id="3.30.70.2520">
    <property type="match status" value="1"/>
</dbReference>
<dbReference type="Gene3D" id="3.30.43.10">
    <property type="entry name" value="Uridine Diphospho-n-acetylenolpyruvylglucosamine Reductase, domain 2"/>
    <property type="match status" value="1"/>
</dbReference>
<dbReference type="PANTHER" id="PTHR43762:SF1">
    <property type="entry name" value="D-ARABINONO-1,4-LACTONE OXIDASE"/>
    <property type="match status" value="1"/>
</dbReference>
<proteinExistence type="predicted"/>
<organism evidence="3 4">
    <name type="scientific">Arthrobacter crusticola</name>
    <dbReference type="NCBI Taxonomy" id="2547960"/>
    <lineage>
        <taxon>Bacteria</taxon>
        <taxon>Bacillati</taxon>
        <taxon>Actinomycetota</taxon>
        <taxon>Actinomycetes</taxon>
        <taxon>Micrococcales</taxon>
        <taxon>Micrococcaceae</taxon>
        <taxon>Arthrobacter</taxon>
    </lineage>
</organism>
<dbReference type="PANTHER" id="PTHR43762">
    <property type="entry name" value="L-GULONOLACTONE OXIDASE"/>
    <property type="match status" value="1"/>
</dbReference>
<dbReference type="InterPro" id="IPR016169">
    <property type="entry name" value="FAD-bd_PCMH_sub2"/>
</dbReference>
<keyword evidence="1" id="KW-0560">Oxidoreductase</keyword>
<dbReference type="InterPro" id="IPR010031">
    <property type="entry name" value="FAD_lactone_oxidase-like"/>
</dbReference>
<comment type="caution">
    <text evidence="3">The sequence shown here is derived from an EMBL/GenBank/DDBJ whole genome shotgun (WGS) entry which is preliminary data.</text>
</comment>
<dbReference type="InterPro" id="IPR006094">
    <property type="entry name" value="Oxid_FAD_bind_N"/>
</dbReference>
<dbReference type="Pfam" id="PF01565">
    <property type="entry name" value="FAD_binding_4"/>
    <property type="match status" value="1"/>
</dbReference>
<name>A0A4R5TUP9_9MICC</name>
<dbReference type="InterPro" id="IPR016167">
    <property type="entry name" value="FAD-bd_PCMH_sub1"/>
</dbReference>
<evidence type="ECO:0000313" key="4">
    <source>
        <dbReference type="Proteomes" id="UP000295411"/>
    </source>
</evidence>
<evidence type="ECO:0000256" key="1">
    <source>
        <dbReference type="ARBA" id="ARBA00023002"/>
    </source>
</evidence>
<dbReference type="SUPFAM" id="SSF56176">
    <property type="entry name" value="FAD-binding/transporter-associated domain-like"/>
    <property type="match status" value="1"/>
</dbReference>
<dbReference type="AlphaFoldDB" id="A0A4R5TUP9"/>
<dbReference type="Gene3D" id="3.30.465.10">
    <property type="match status" value="1"/>
</dbReference>
<dbReference type="Proteomes" id="UP000295411">
    <property type="component" value="Unassembled WGS sequence"/>
</dbReference>
<dbReference type="GO" id="GO:0071949">
    <property type="term" value="F:FAD binding"/>
    <property type="evidence" value="ECO:0007669"/>
    <property type="project" value="InterPro"/>
</dbReference>
<dbReference type="OrthoDB" id="9800184at2"/>
<reference evidence="3 4" key="1">
    <citation type="submission" date="2019-03" db="EMBL/GenBank/DDBJ databases">
        <title>Arthrobacter sp. nov., an bacterium isolated from biocrust in Mu Us Desert.</title>
        <authorList>
            <person name="Lixiong L."/>
        </authorList>
    </citation>
    <scope>NUCLEOTIDE SEQUENCE [LARGE SCALE GENOMIC DNA]</scope>
    <source>
        <strain evidence="3 4">SLN-3</strain>
    </source>
</reference>
<protein>
    <submittedName>
        <fullName evidence="3">FAD-binding protein</fullName>
    </submittedName>
</protein>
<evidence type="ECO:0000313" key="3">
    <source>
        <dbReference type="EMBL" id="TDK24759.1"/>
    </source>
</evidence>
<dbReference type="InterPro" id="IPR016166">
    <property type="entry name" value="FAD-bd_PCMH"/>
</dbReference>
<sequence>MDIAHRRIGQPASEYKTREYNWAGNLGYRQERLERPTGVDALREIVAAASSVRALGSRHSFNDIADTTGTLVSLEHLPADISVDGAGRTVSVGAATRYGELAAELQRQGFALGNLASLPHISVAGAVATATHGSGNGNGNLATAVAAIEFVTASGDLRTARRGEDPDFEGMVVNLGALGIMTRLTLDVEPSFPVRQDAYTDLPWARVLDRFEEVTGAAYSVSLFTDWAGDTVSQAWLKSRTSADDGAPAAEAFFGGTRAEEPLHPVPGMSPVNCTQQLGVPGPWSDRLAHFRLAFTPSSGAELQSEYLVGSEHALAAIDAVRSLAPKLAPLLQISEIRTMAADRLWLSGNYGRSGIGLHFTWKPLQAEVEAFLPELESSLAPFAARPHWGKLFTGQAGPLERLYPRLEDFRALAGAWDPQGKFRNGFLERTVFAPAASPAS</sequence>
<gene>
    <name evidence="3" type="ORF">E2F48_13200</name>
</gene>